<keyword evidence="1" id="KW-1133">Transmembrane helix</keyword>
<keyword evidence="1" id="KW-0472">Membrane</keyword>
<dbReference type="Gene3D" id="3.40.50.1110">
    <property type="entry name" value="SGNH hydrolase"/>
    <property type="match status" value="1"/>
</dbReference>
<name>A0A3B1BW77_9ZZZZ</name>
<evidence type="ECO:0008006" key="3">
    <source>
        <dbReference type="Google" id="ProtNLM"/>
    </source>
</evidence>
<proteinExistence type="predicted"/>
<accession>A0A3B1BW77</accession>
<dbReference type="InterPro" id="IPR036514">
    <property type="entry name" value="SGNH_hydro_sf"/>
</dbReference>
<dbReference type="SUPFAM" id="SSF52266">
    <property type="entry name" value="SGNH hydrolase"/>
    <property type="match status" value="1"/>
</dbReference>
<evidence type="ECO:0000313" key="2">
    <source>
        <dbReference type="EMBL" id="VAX16553.1"/>
    </source>
</evidence>
<keyword evidence="1" id="KW-0812">Transmembrane</keyword>
<evidence type="ECO:0000256" key="1">
    <source>
        <dbReference type="SAM" id="Phobius"/>
    </source>
</evidence>
<feature type="transmembrane region" description="Helical" evidence="1">
    <location>
        <begin position="45"/>
        <end position="65"/>
    </location>
</feature>
<feature type="transmembrane region" description="Helical" evidence="1">
    <location>
        <begin position="6"/>
        <end position="24"/>
    </location>
</feature>
<feature type="transmembrane region" description="Helical" evidence="1">
    <location>
        <begin position="71"/>
        <end position="92"/>
    </location>
</feature>
<dbReference type="EMBL" id="UOGC01000031">
    <property type="protein sequence ID" value="VAX16553.1"/>
    <property type="molecule type" value="Genomic_DNA"/>
</dbReference>
<sequence length="506" mass="57468">MGILKYTFNCLMAVYLFAMAYFVATGPFYIDSVITVRMDNLSKPILIFLVALLLRTAMSINFKVLFSRHTFFWLFLGLASITLTAVAGEAFLRLIYIDGGKTTSGGPGNLPFEATFNSNSSSARWPVVKGNKKNGVKRILVQGDSITWGNGVREWTDLYPYQLLKRLNQNDEKFEMTAIAHPGLEIIDHRINLANSVTEIAPDIILYQWFVNDLEISKDRPENKMTIWRDFLPHETMRNMSYLYFFLDNRLETLLPPLNRSYSEYMREDFTYGTEKWSTYASEFHKWATLATSYSNRVVMALYPALPFKGEYPFKKINEQVRKLAGAHTLSWMRGKTFGEAGYNGAILKAKAGETAEGYLAYGPYIWLSKGEYEVSFQLKLDSIPQTKENGDIVTLDVVYDKGRKTLASLTLQAKDFAEKGSWETFPLKFVTKETITSEIEFRVLYKGGADVSMGAIDLPIDFGIEVVDLTPHLKGFNTYASMFDAHPNAKAHKIMAEALFEQLSD</sequence>
<organism evidence="2">
    <name type="scientific">hydrothermal vent metagenome</name>
    <dbReference type="NCBI Taxonomy" id="652676"/>
    <lineage>
        <taxon>unclassified sequences</taxon>
        <taxon>metagenomes</taxon>
        <taxon>ecological metagenomes</taxon>
    </lineage>
</organism>
<dbReference type="AlphaFoldDB" id="A0A3B1BW77"/>
<protein>
    <recommendedName>
        <fullName evidence="3">SGNH hydrolase-type esterase domain-containing protein</fullName>
    </recommendedName>
</protein>
<gene>
    <name evidence="2" type="ORF">MNBD_NITROSPINAE01-1618</name>
</gene>
<reference evidence="2" key="1">
    <citation type="submission" date="2018-06" db="EMBL/GenBank/DDBJ databases">
        <authorList>
            <person name="Zhirakovskaya E."/>
        </authorList>
    </citation>
    <scope>NUCLEOTIDE SEQUENCE</scope>
</reference>